<feature type="domain" description="Major facilitator superfamily (MFS) profile" evidence="10">
    <location>
        <begin position="20"/>
        <end position="470"/>
    </location>
</feature>
<dbReference type="PANTHER" id="PTHR23503">
    <property type="entry name" value="SOLUTE CARRIER FAMILY 2"/>
    <property type="match status" value="1"/>
</dbReference>
<feature type="transmembrane region" description="Helical" evidence="9">
    <location>
        <begin position="129"/>
        <end position="149"/>
    </location>
</feature>
<evidence type="ECO:0000256" key="7">
    <source>
        <dbReference type="RuleBase" id="RU003346"/>
    </source>
</evidence>
<feature type="transmembrane region" description="Helical" evidence="9">
    <location>
        <begin position="106"/>
        <end position="123"/>
    </location>
</feature>
<feature type="transmembrane region" description="Helical" evidence="9">
    <location>
        <begin position="347"/>
        <end position="368"/>
    </location>
</feature>
<dbReference type="InterPro" id="IPR005829">
    <property type="entry name" value="Sugar_transporter_CS"/>
</dbReference>
<dbReference type="AlphaFoldDB" id="A0A1B6F454"/>
<accession>A0A1B6F454</accession>
<dbReference type="NCBIfam" id="TIGR00879">
    <property type="entry name" value="SP"/>
    <property type="match status" value="1"/>
</dbReference>
<dbReference type="SUPFAM" id="SSF103473">
    <property type="entry name" value="MFS general substrate transporter"/>
    <property type="match status" value="1"/>
</dbReference>
<dbReference type="InterPro" id="IPR005828">
    <property type="entry name" value="MFS_sugar_transport-like"/>
</dbReference>
<dbReference type="PROSITE" id="PS00216">
    <property type="entry name" value="SUGAR_TRANSPORT_1"/>
    <property type="match status" value="1"/>
</dbReference>
<dbReference type="GO" id="GO:0005353">
    <property type="term" value="F:fructose transmembrane transporter activity"/>
    <property type="evidence" value="ECO:0007669"/>
    <property type="project" value="UniProtKB-ARBA"/>
</dbReference>
<feature type="transmembrane region" description="Helical" evidence="9">
    <location>
        <begin position="280"/>
        <end position="303"/>
    </location>
</feature>
<gene>
    <name evidence="11" type="ORF">g.12404</name>
</gene>
<feature type="transmembrane region" description="Helical" evidence="9">
    <location>
        <begin position="12"/>
        <end position="29"/>
    </location>
</feature>
<keyword evidence="4 9" id="KW-0812">Transmembrane</keyword>
<feature type="transmembrane region" description="Helical" evidence="9">
    <location>
        <begin position="170"/>
        <end position="189"/>
    </location>
</feature>
<evidence type="ECO:0000256" key="3">
    <source>
        <dbReference type="ARBA" id="ARBA00022475"/>
    </source>
</evidence>
<feature type="transmembrane region" description="Helical" evidence="9">
    <location>
        <begin position="374"/>
        <end position="395"/>
    </location>
</feature>
<dbReference type="InterPro" id="IPR045263">
    <property type="entry name" value="GLUT"/>
</dbReference>
<keyword evidence="5 9" id="KW-1133">Transmembrane helix</keyword>
<dbReference type="PROSITE" id="PS50850">
    <property type="entry name" value="MFS"/>
    <property type="match status" value="1"/>
</dbReference>
<dbReference type="FunFam" id="1.20.1250.20:FF:001511">
    <property type="entry name" value="Solute carrier family 2, facilitated glucose transporter member 5"/>
    <property type="match status" value="1"/>
</dbReference>
<dbReference type="PANTHER" id="PTHR23503:SF8">
    <property type="entry name" value="FACILITATED GLUCOSE TRANSPORTER PROTEIN 1"/>
    <property type="match status" value="1"/>
</dbReference>
<keyword evidence="6 9" id="KW-0472">Membrane</keyword>
<keyword evidence="3" id="KW-1003">Cell membrane</keyword>
<dbReference type="GO" id="GO:1990539">
    <property type="term" value="P:fructose import across plasma membrane"/>
    <property type="evidence" value="ECO:0007669"/>
    <property type="project" value="UniProtKB-ARBA"/>
</dbReference>
<dbReference type="EMBL" id="GECZ01024814">
    <property type="protein sequence ID" value="JAS44955.1"/>
    <property type="molecule type" value="Transcribed_RNA"/>
</dbReference>
<evidence type="ECO:0000259" key="10">
    <source>
        <dbReference type="PROSITE" id="PS50850"/>
    </source>
</evidence>
<dbReference type="InterPro" id="IPR020846">
    <property type="entry name" value="MFS_dom"/>
</dbReference>
<evidence type="ECO:0000256" key="8">
    <source>
        <dbReference type="SAM" id="MobiDB-lite"/>
    </source>
</evidence>
<dbReference type="Pfam" id="PF00083">
    <property type="entry name" value="Sugar_tr"/>
    <property type="match status" value="1"/>
</dbReference>
<dbReference type="InterPro" id="IPR003663">
    <property type="entry name" value="Sugar/inositol_transpt"/>
</dbReference>
<reference evidence="11" key="1">
    <citation type="submission" date="2015-11" db="EMBL/GenBank/DDBJ databases">
        <title>De novo transcriptome assembly of four potential Pierce s Disease insect vectors from Arizona vineyards.</title>
        <authorList>
            <person name="Tassone E.E."/>
        </authorList>
    </citation>
    <scope>NUCLEOTIDE SEQUENCE</scope>
</reference>
<comment type="subcellular location">
    <subcellularLocation>
        <location evidence="1">Cell membrane</location>
        <topology evidence="1">Multi-pass membrane protein</topology>
    </subcellularLocation>
</comment>
<evidence type="ECO:0000256" key="6">
    <source>
        <dbReference type="ARBA" id="ARBA00023136"/>
    </source>
</evidence>
<feature type="transmembrane region" description="Helical" evidence="9">
    <location>
        <begin position="416"/>
        <end position="436"/>
    </location>
</feature>
<dbReference type="Gene3D" id="1.20.1250.20">
    <property type="entry name" value="MFS general substrate transporter like domains"/>
    <property type="match status" value="1"/>
</dbReference>
<evidence type="ECO:0000313" key="11">
    <source>
        <dbReference type="EMBL" id="JAS44955.1"/>
    </source>
</evidence>
<comment type="similarity">
    <text evidence="7">Belongs to the major facilitator superfamily. Sugar transporter (TC 2.A.1.1) family.</text>
</comment>
<evidence type="ECO:0000256" key="9">
    <source>
        <dbReference type="SAM" id="Phobius"/>
    </source>
</evidence>
<protein>
    <recommendedName>
        <fullName evidence="10">Major facilitator superfamily (MFS) profile domain-containing protein</fullName>
    </recommendedName>
</protein>
<evidence type="ECO:0000256" key="1">
    <source>
        <dbReference type="ARBA" id="ARBA00004651"/>
    </source>
</evidence>
<feature type="transmembrane region" description="Helical" evidence="9">
    <location>
        <begin position="74"/>
        <end position="97"/>
    </location>
</feature>
<sequence length="504" mass="55031">MEDSPQPTISGLNGRLVFAIAVAAIGSSFQHGYNTGVVNAPQKVIESFIRDVLASRKGESTKPEDISQESVTTVWATAVAIYCVGGMLGGTLVGLIAKTLGPKRGLFWNNLFVFVSAILQGFSKSALSYELIVVGRFIIGINSGLNAGLAPMYLTEISPVNLRGAVGSTYQLVLTISILISQILGLSSVMGTADLWPILLIVCVLPAVFMILGLPFCPESPKYLLTQKSQEEKAQKALTWFRGTTEVQVEMDEMRAEKEQIKLMPKVTMKEMLVNRALRIPLMIAVVIMLGQQFSGINAVIFYSTDIFKTANLKDSEAQLATLLMGVVNVMMTVVSLVLVEKAGRKTLLLIGFVGMVIDTSLLTVGLFCVKQYNYVWVSYFCIAFVLIFVIMFAVGPGSIPWFLVNELFNQSARPMACSIAVTTNWTANFFVGMSFPFLKMIVSEFCMVIFAIFQFLMVLFICIVVPETKQRPIAEIVALFSKQTASTSSPDEPPSTDKPAASE</sequence>
<evidence type="ECO:0000256" key="2">
    <source>
        <dbReference type="ARBA" id="ARBA00022448"/>
    </source>
</evidence>
<feature type="region of interest" description="Disordered" evidence="8">
    <location>
        <begin position="484"/>
        <end position="504"/>
    </location>
</feature>
<feature type="transmembrane region" description="Helical" evidence="9">
    <location>
        <begin position="323"/>
        <end position="340"/>
    </location>
</feature>
<keyword evidence="2 7" id="KW-0813">Transport</keyword>
<name>A0A1B6F454_9HEMI</name>
<proteinExistence type="inferred from homology"/>
<feature type="transmembrane region" description="Helical" evidence="9">
    <location>
        <begin position="442"/>
        <end position="466"/>
    </location>
</feature>
<evidence type="ECO:0000256" key="5">
    <source>
        <dbReference type="ARBA" id="ARBA00022989"/>
    </source>
</evidence>
<feature type="transmembrane region" description="Helical" evidence="9">
    <location>
        <begin position="195"/>
        <end position="217"/>
    </location>
</feature>
<dbReference type="InterPro" id="IPR036259">
    <property type="entry name" value="MFS_trans_sf"/>
</dbReference>
<evidence type="ECO:0000256" key="4">
    <source>
        <dbReference type="ARBA" id="ARBA00022692"/>
    </source>
</evidence>
<organism evidence="11">
    <name type="scientific">Cuerna arida</name>
    <dbReference type="NCBI Taxonomy" id="1464854"/>
    <lineage>
        <taxon>Eukaryota</taxon>
        <taxon>Metazoa</taxon>
        <taxon>Ecdysozoa</taxon>
        <taxon>Arthropoda</taxon>
        <taxon>Hexapoda</taxon>
        <taxon>Insecta</taxon>
        <taxon>Pterygota</taxon>
        <taxon>Neoptera</taxon>
        <taxon>Paraneoptera</taxon>
        <taxon>Hemiptera</taxon>
        <taxon>Auchenorrhyncha</taxon>
        <taxon>Membracoidea</taxon>
        <taxon>Cicadellidae</taxon>
        <taxon>Cicadellinae</taxon>
        <taxon>Proconiini</taxon>
        <taxon>Cuerna</taxon>
    </lineage>
</organism>
<dbReference type="GO" id="GO:0005886">
    <property type="term" value="C:plasma membrane"/>
    <property type="evidence" value="ECO:0007669"/>
    <property type="project" value="UniProtKB-SubCell"/>
</dbReference>
<dbReference type="PRINTS" id="PR00171">
    <property type="entry name" value="SUGRTRNSPORT"/>
</dbReference>
<dbReference type="PROSITE" id="PS00217">
    <property type="entry name" value="SUGAR_TRANSPORT_2"/>
    <property type="match status" value="1"/>
</dbReference>